<sequence length="320" mass="34213">MTPEPYEPLSHRARDEELLRDEEPRRPEELLRDEELFRDALRRTVDPLSLQPDLVADAVREGHRRRARARAFAIAGAFVAVTAVTLGLSVLGPWLSAGPGPEPVTPAGPSLSLPATTPTPSPRRTEHPTDMPSPTATPVPTESAAVPPEPSLSVPPGLGPQEVQRLEDFRRQTARTLGSLLPVSVGTVRPVGDGPGSYEGRRDGIVHTVRLTVRRDPGSPEPACRDLPEKGLTCEPVTLDDGTPAQAYRQPVADRPGTEVSLHYRSGRSTVALSVAPARSGADGAAVTAGDLVRVAQNLRFRELIAYADEHPVAWSGAAS</sequence>
<organism evidence="3">
    <name type="scientific">Streptomyces sp. CMC78</name>
    <dbReference type="NCBI Taxonomy" id="3231512"/>
    <lineage>
        <taxon>Bacteria</taxon>
        <taxon>Bacillati</taxon>
        <taxon>Actinomycetota</taxon>
        <taxon>Actinomycetes</taxon>
        <taxon>Kitasatosporales</taxon>
        <taxon>Streptomycetaceae</taxon>
        <taxon>Streptomyces</taxon>
    </lineage>
</organism>
<keyword evidence="2" id="KW-0812">Transmembrane</keyword>
<feature type="region of interest" description="Disordered" evidence="1">
    <location>
        <begin position="1"/>
        <end position="28"/>
    </location>
</feature>
<feature type="compositionally biased region" description="Basic and acidic residues" evidence="1">
    <location>
        <begin position="9"/>
        <end position="28"/>
    </location>
</feature>
<feature type="region of interest" description="Disordered" evidence="1">
    <location>
        <begin position="101"/>
        <end position="158"/>
    </location>
</feature>
<keyword evidence="2" id="KW-1133">Transmembrane helix</keyword>
<feature type="compositionally biased region" description="Low complexity" evidence="1">
    <location>
        <begin position="109"/>
        <end position="118"/>
    </location>
</feature>
<evidence type="ECO:0000313" key="3">
    <source>
        <dbReference type="EMBL" id="BFP52990.1"/>
    </source>
</evidence>
<reference evidence="3" key="1">
    <citation type="submission" date="2024-07" db="EMBL/GenBank/DDBJ databases">
        <title>Complete genome sequences of cellulolytic bacteria, Kitasatospora sp. CMC57 and Streptomyces sp. CMC78, isolated from Japanese agricultural soil.</title>
        <authorList>
            <person name="Hashimoto T."/>
            <person name="Ito M."/>
            <person name="Iwamoto M."/>
            <person name="Fukahori D."/>
            <person name="Shoda T."/>
            <person name="Sakoda M."/>
            <person name="Morohoshi T."/>
            <person name="Mitsuboshi M."/>
            <person name="Nishizawa T."/>
        </authorList>
    </citation>
    <scope>NUCLEOTIDE SEQUENCE</scope>
    <source>
        <strain evidence="3">CMC78</strain>
    </source>
</reference>
<gene>
    <name evidence="3" type="ORF">SCMC78_27970</name>
</gene>
<evidence type="ECO:0000256" key="1">
    <source>
        <dbReference type="SAM" id="MobiDB-lite"/>
    </source>
</evidence>
<feature type="transmembrane region" description="Helical" evidence="2">
    <location>
        <begin position="71"/>
        <end position="95"/>
    </location>
</feature>
<dbReference type="AlphaFoldDB" id="A0AB33KMX6"/>
<proteinExistence type="predicted"/>
<protein>
    <submittedName>
        <fullName evidence="3">Uncharacterized protein</fullName>
    </submittedName>
</protein>
<evidence type="ECO:0000256" key="2">
    <source>
        <dbReference type="SAM" id="Phobius"/>
    </source>
</evidence>
<keyword evidence="2" id="KW-0472">Membrane</keyword>
<name>A0AB33KMX6_9ACTN</name>
<dbReference type="RefSeq" id="WP_397721167.1">
    <property type="nucleotide sequence ID" value="NZ_AP035884.1"/>
</dbReference>
<dbReference type="KEGG" id="stcm:SCMC78_27970"/>
<dbReference type="EMBL" id="AP035884">
    <property type="protein sequence ID" value="BFP52990.1"/>
    <property type="molecule type" value="Genomic_DNA"/>
</dbReference>
<accession>A0AB33KMX6</accession>